<accession>A0AAE3NVR9</accession>
<dbReference type="SMART" id="SM00331">
    <property type="entry name" value="PP2C_SIG"/>
    <property type="match status" value="1"/>
</dbReference>
<dbReference type="Gene3D" id="3.60.40.10">
    <property type="entry name" value="PPM-type phosphatase domain"/>
    <property type="match status" value="1"/>
</dbReference>
<organism evidence="4 5">
    <name type="scientific">Stygiobacter electus</name>
    <dbReference type="NCBI Taxonomy" id="3032292"/>
    <lineage>
        <taxon>Bacteria</taxon>
        <taxon>Pseudomonadati</taxon>
        <taxon>Ignavibacteriota</taxon>
        <taxon>Ignavibacteria</taxon>
        <taxon>Ignavibacteriales</taxon>
        <taxon>Melioribacteraceae</taxon>
        <taxon>Stygiobacter</taxon>
    </lineage>
</organism>
<dbReference type="PANTHER" id="PTHR43156:SF2">
    <property type="entry name" value="STAGE II SPORULATION PROTEIN E"/>
    <property type="match status" value="1"/>
</dbReference>
<dbReference type="Proteomes" id="UP001221302">
    <property type="component" value="Unassembled WGS sequence"/>
</dbReference>
<keyword evidence="2" id="KW-0472">Membrane</keyword>
<comment type="caution">
    <text evidence="4">The sequence shown here is derived from an EMBL/GenBank/DDBJ whole genome shotgun (WGS) entry which is preliminary data.</text>
</comment>
<reference evidence="4" key="1">
    <citation type="submission" date="2023-03" db="EMBL/GenBank/DDBJ databases">
        <title>Stygiobacter electus gen. nov., sp. nov., facultatively anaerobic thermotolerant bacterium of the class Ignavibacteria from a well of Yessentuki mineral water deposit.</title>
        <authorList>
            <person name="Podosokorskaya O.A."/>
            <person name="Elcheninov A.G."/>
            <person name="Petrova N.F."/>
            <person name="Zavarzina D.G."/>
            <person name="Kublanov I.V."/>
            <person name="Merkel A.Y."/>
        </authorList>
    </citation>
    <scope>NUCLEOTIDE SEQUENCE</scope>
    <source>
        <strain evidence="4">09-Me</strain>
    </source>
</reference>
<dbReference type="Pfam" id="PF07228">
    <property type="entry name" value="SpoIIE"/>
    <property type="match status" value="1"/>
</dbReference>
<dbReference type="PANTHER" id="PTHR43156">
    <property type="entry name" value="STAGE II SPORULATION PROTEIN E-RELATED"/>
    <property type="match status" value="1"/>
</dbReference>
<dbReference type="GO" id="GO:0016791">
    <property type="term" value="F:phosphatase activity"/>
    <property type="evidence" value="ECO:0007669"/>
    <property type="project" value="TreeGrafter"/>
</dbReference>
<dbReference type="AlphaFoldDB" id="A0AAE3NVR9"/>
<dbReference type="InterPro" id="IPR001932">
    <property type="entry name" value="PPM-type_phosphatase-like_dom"/>
</dbReference>
<sequence length="361" mass="41672">MNNSNPIKRIFELYTSDLTHDEIERLIKKEAGEVYEFFAQDIPKNEIHRNRLIRGAIFLRSLFNAFILKLNPARRIFYLASLLFFILGNIEPSETYLILSFLILNLLLAFELADKLSAKGELDVARKIQSKLIPKHTVKIFKFDISSYYEPAREVGGDYFDVINKNEKIYIAVGDISGKGMAAAIYMVRLQSILHLLLDYFIDVKEIIINLKKYFSKNLRKDLFLTITFLSIEKDGKIKLVRAGHPPAFWFHSDGKNVTTINSKGMGIGFNDRGIFENTLEVYEFYPKPNDILFVYSDGLTEAMNVYKNQFGEEAIKQIILQNNDKSTEEIKNLLLNRLKLFRGTAYQNDDITFVLLKTTS</sequence>
<keyword evidence="1" id="KW-0378">Hydrolase</keyword>
<evidence type="ECO:0000313" key="5">
    <source>
        <dbReference type="Proteomes" id="UP001221302"/>
    </source>
</evidence>
<dbReference type="EMBL" id="JARGDL010000006">
    <property type="protein sequence ID" value="MDF1611756.1"/>
    <property type="molecule type" value="Genomic_DNA"/>
</dbReference>
<dbReference type="RefSeq" id="WP_321535523.1">
    <property type="nucleotide sequence ID" value="NZ_JARGDL010000006.1"/>
</dbReference>
<gene>
    <name evidence="4" type="ORF">P0M35_06315</name>
</gene>
<protein>
    <submittedName>
        <fullName evidence="4">SpoIIE family protein phosphatase</fullName>
    </submittedName>
</protein>
<feature type="domain" description="PPM-type phosphatase" evidence="3">
    <location>
        <begin position="140"/>
        <end position="359"/>
    </location>
</feature>
<dbReference type="InterPro" id="IPR052016">
    <property type="entry name" value="Bact_Sigma-Reg"/>
</dbReference>
<name>A0AAE3NVR9_9BACT</name>
<feature type="transmembrane region" description="Helical" evidence="2">
    <location>
        <begin position="73"/>
        <end position="90"/>
    </location>
</feature>
<evidence type="ECO:0000259" key="3">
    <source>
        <dbReference type="SMART" id="SM00331"/>
    </source>
</evidence>
<evidence type="ECO:0000256" key="1">
    <source>
        <dbReference type="ARBA" id="ARBA00022801"/>
    </source>
</evidence>
<dbReference type="InterPro" id="IPR036457">
    <property type="entry name" value="PPM-type-like_dom_sf"/>
</dbReference>
<keyword evidence="5" id="KW-1185">Reference proteome</keyword>
<evidence type="ECO:0000256" key="2">
    <source>
        <dbReference type="SAM" id="Phobius"/>
    </source>
</evidence>
<proteinExistence type="predicted"/>
<dbReference type="SUPFAM" id="SSF81606">
    <property type="entry name" value="PP2C-like"/>
    <property type="match status" value="1"/>
</dbReference>
<keyword evidence="2" id="KW-0812">Transmembrane</keyword>
<evidence type="ECO:0000313" key="4">
    <source>
        <dbReference type="EMBL" id="MDF1611756.1"/>
    </source>
</evidence>
<keyword evidence="2" id="KW-1133">Transmembrane helix</keyword>